<dbReference type="AlphaFoldDB" id="A0A0B7C163"/>
<organism evidence="1">
    <name type="scientific">Arion vulgaris</name>
    <dbReference type="NCBI Taxonomy" id="1028688"/>
    <lineage>
        <taxon>Eukaryota</taxon>
        <taxon>Metazoa</taxon>
        <taxon>Spiralia</taxon>
        <taxon>Lophotrochozoa</taxon>
        <taxon>Mollusca</taxon>
        <taxon>Gastropoda</taxon>
        <taxon>Heterobranchia</taxon>
        <taxon>Euthyneura</taxon>
        <taxon>Panpulmonata</taxon>
        <taxon>Eupulmonata</taxon>
        <taxon>Stylommatophora</taxon>
        <taxon>Helicina</taxon>
        <taxon>Arionoidea</taxon>
        <taxon>Arionidae</taxon>
        <taxon>Arion</taxon>
    </lineage>
</organism>
<accession>A0A0B7C163</accession>
<sequence>LNFGKRCIFVLDSNLQNEQDTTDLIQMLSTLKIETIKMCKFCFDEMTTEYLL</sequence>
<proteinExistence type="predicted"/>
<dbReference type="EMBL" id="HACG01051500">
    <property type="protein sequence ID" value="CEK98371.1"/>
    <property type="molecule type" value="Transcribed_RNA"/>
</dbReference>
<gene>
    <name evidence="1" type="primary">ORF218538</name>
</gene>
<evidence type="ECO:0000313" key="1">
    <source>
        <dbReference type="EMBL" id="CEK98371.1"/>
    </source>
</evidence>
<reference evidence="1" key="1">
    <citation type="submission" date="2014-12" db="EMBL/GenBank/DDBJ databases">
        <title>Insight into the proteome of Arion vulgaris.</title>
        <authorList>
            <person name="Aradska J."/>
            <person name="Bulat T."/>
            <person name="Smidak R."/>
            <person name="Sarate P."/>
            <person name="Gangsoo J."/>
            <person name="Sialana F."/>
            <person name="Bilban M."/>
            <person name="Lubec G."/>
        </authorList>
    </citation>
    <scope>NUCLEOTIDE SEQUENCE</scope>
    <source>
        <tissue evidence="1">Skin</tissue>
    </source>
</reference>
<protein>
    <submittedName>
        <fullName evidence="1">Uncharacterized protein</fullName>
    </submittedName>
</protein>
<name>A0A0B7C163_9EUPU</name>
<feature type="non-terminal residue" evidence="1">
    <location>
        <position position="1"/>
    </location>
</feature>